<evidence type="ECO:0000256" key="4">
    <source>
        <dbReference type="SAM" id="Phobius"/>
    </source>
</evidence>
<dbReference type="SUPFAM" id="SSF54001">
    <property type="entry name" value="Cysteine proteinases"/>
    <property type="match status" value="1"/>
</dbReference>
<evidence type="ECO:0000313" key="7">
    <source>
        <dbReference type="EMBL" id="RYC72911.1"/>
    </source>
</evidence>
<sequence>MEKTSRIEIIQNQKQTGKGKINPKKILKNKSNIIYTLIILTIFSVALFSYNHKEEKANIEVHSNKIIESSNDENKSKIENISLDKVTESNVVAGLAESANLAVAPSTANLSVSISVINDSNQSTGVVEKPKILEVKAEERKITVYKTKEEETIQSIADKYGITAQTIKWVNNLKDDKVEAGKELKILPIDGIVYTVKDNDSIEEIAKKYQASTERISSYNGNEKLEAGKEIVIPGGILPENERPDYTTPVKSTAKSSSVSRGVIATQVPSSNYNAKAGNAYAWGNCTWYVYNRRSDIGSFWGNASSWAISARAAGYRVDSTPTVGAIAQWNSGASGSSYWGHVGIVESINGDGTITITDMNHNGGLGKITTRTIPISNPSNYIH</sequence>
<reference evidence="7 8" key="1">
    <citation type="journal article" date="2018" name="bioRxiv">
        <title>Evidence of independent acquisition and adaption of ultra-small bacteria to human hosts across the highly diverse yet reduced genomes of the phylum Saccharibacteria.</title>
        <authorList>
            <person name="McLean J.S."/>
            <person name="Bor B."/>
            <person name="To T.T."/>
            <person name="Liu Q."/>
            <person name="Kearns K.A."/>
            <person name="Solden L.M."/>
            <person name="Wrighton K.C."/>
            <person name="He X."/>
            <person name="Shi W."/>
        </authorList>
    </citation>
    <scope>NUCLEOTIDE SEQUENCE [LARGE SCALE GENOMIC DNA]</scope>
    <source>
        <strain evidence="7 8">TM7_CMJM_G6_1_HOT_870</strain>
    </source>
</reference>
<dbReference type="PROSITE" id="PS51782">
    <property type="entry name" value="LYSM"/>
    <property type="match status" value="1"/>
</dbReference>
<feature type="domain" description="Peptidase C51" evidence="5">
    <location>
        <begin position="261"/>
        <end position="384"/>
    </location>
</feature>
<dbReference type="SUPFAM" id="SSF54106">
    <property type="entry name" value="LysM domain"/>
    <property type="match status" value="2"/>
</dbReference>
<dbReference type="EC" id="3.5.1.28" evidence="7"/>
<dbReference type="PANTHER" id="PTHR33734:SF22">
    <property type="entry name" value="MEMBRANE-BOUND LYTIC MUREIN TRANSGLYCOSYLASE D"/>
    <property type="match status" value="1"/>
</dbReference>
<evidence type="ECO:0000259" key="5">
    <source>
        <dbReference type="PROSITE" id="PS50911"/>
    </source>
</evidence>
<keyword evidence="4" id="KW-1133">Transmembrane helix</keyword>
<feature type="domain" description="LysM" evidence="6">
    <location>
        <begin position="143"/>
        <end position="186"/>
    </location>
</feature>
<dbReference type="EMBL" id="PRLK01000001">
    <property type="protein sequence ID" value="RYC72911.1"/>
    <property type="molecule type" value="Genomic_DNA"/>
</dbReference>
<dbReference type="InterPro" id="IPR036779">
    <property type="entry name" value="LysM_dom_sf"/>
</dbReference>
<keyword evidence="2 7" id="KW-0378">Hydrolase</keyword>
<keyword evidence="1" id="KW-0732">Signal</keyword>
<comment type="caution">
    <text evidence="7">The sequence shown here is derived from an EMBL/GenBank/DDBJ whole genome shotgun (WGS) entry which is preliminary data.</text>
</comment>
<keyword evidence="4" id="KW-0812">Transmembrane</keyword>
<accession>A0ABY0FLC5</accession>
<dbReference type="InterPro" id="IPR007921">
    <property type="entry name" value="CHAP_dom"/>
</dbReference>
<protein>
    <submittedName>
        <fullName evidence="7">N-acetylmuramoyl-L-alanine amidase sle1</fullName>
        <ecNumber evidence="7">3.5.1.28</ecNumber>
    </submittedName>
</protein>
<dbReference type="CDD" id="cd00118">
    <property type="entry name" value="LysM"/>
    <property type="match status" value="2"/>
</dbReference>
<evidence type="ECO:0000256" key="2">
    <source>
        <dbReference type="ARBA" id="ARBA00022801"/>
    </source>
</evidence>
<proteinExistence type="predicted"/>
<dbReference type="SMART" id="SM00257">
    <property type="entry name" value="LysM"/>
    <property type="match status" value="2"/>
</dbReference>
<gene>
    <name evidence="7" type="primary">sle1</name>
    <name evidence="7" type="ORF">G6CMJM_00003</name>
</gene>
<evidence type="ECO:0000259" key="6">
    <source>
        <dbReference type="PROSITE" id="PS51782"/>
    </source>
</evidence>
<reference evidence="7 8" key="2">
    <citation type="journal article" date="2020" name="Cell Rep.">
        <title>Acquisition and Adaptation of Ultra-small Parasitic Reduced Genome Bacteria to Mammalian Hosts.</title>
        <authorList>
            <person name="McLean J.S."/>
            <person name="Bor B."/>
            <person name="Kerns K.A."/>
            <person name="Liu Q."/>
            <person name="To T.T."/>
            <person name="Solden L."/>
            <person name="Hendrickson E.L."/>
            <person name="Wrighton K."/>
            <person name="Shi W."/>
            <person name="He X."/>
        </authorList>
    </citation>
    <scope>NUCLEOTIDE SEQUENCE [LARGE SCALE GENOMIC DNA]</scope>
    <source>
        <strain evidence="7 8">TM7_CMJM_G6_1_HOT_870</strain>
    </source>
</reference>
<dbReference type="GO" id="GO:0008745">
    <property type="term" value="F:N-acetylmuramoyl-L-alanine amidase activity"/>
    <property type="evidence" value="ECO:0007669"/>
    <property type="project" value="UniProtKB-EC"/>
</dbReference>
<organism evidence="7 8">
    <name type="scientific">Candidatus Nanogingivalis gingivitcus</name>
    <dbReference type="NCBI Taxonomy" id="2171992"/>
    <lineage>
        <taxon>Bacteria</taxon>
        <taxon>Candidatus Saccharimonadota</taxon>
        <taxon>Candidatus Nanosyncoccalia</taxon>
        <taxon>Candidatus Nanogingivales</taxon>
        <taxon>Candidatus Nanogingivalaceae</taxon>
        <taxon>Candidatus Nanogingivalis</taxon>
    </lineage>
</organism>
<keyword evidence="4" id="KW-0472">Membrane</keyword>
<dbReference type="PRINTS" id="PR01852">
    <property type="entry name" value="SIBAPROTEIN"/>
</dbReference>
<dbReference type="PANTHER" id="PTHR33734">
    <property type="entry name" value="LYSM DOMAIN-CONTAINING GPI-ANCHORED PROTEIN 2"/>
    <property type="match status" value="1"/>
</dbReference>
<evidence type="ECO:0000313" key="8">
    <source>
        <dbReference type="Proteomes" id="UP001190925"/>
    </source>
</evidence>
<dbReference type="InterPro" id="IPR009148">
    <property type="entry name" value="PcsB-like"/>
</dbReference>
<dbReference type="Pfam" id="PF05257">
    <property type="entry name" value="CHAP"/>
    <property type="match status" value="1"/>
</dbReference>
<dbReference type="Proteomes" id="UP001190925">
    <property type="component" value="Unassembled WGS sequence"/>
</dbReference>
<dbReference type="InterPro" id="IPR038765">
    <property type="entry name" value="Papain-like_cys_pep_sf"/>
</dbReference>
<feature type="transmembrane region" description="Helical" evidence="4">
    <location>
        <begin position="33"/>
        <end position="50"/>
    </location>
</feature>
<evidence type="ECO:0000256" key="1">
    <source>
        <dbReference type="ARBA" id="ARBA00022729"/>
    </source>
</evidence>
<keyword evidence="3" id="KW-0961">Cell wall biogenesis/degradation</keyword>
<dbReference type="InterPro" id="IPR018392">
    <property type="entry name" value="LysM"/>
</dbReference>
<evidence type="ECO:0000256" key="3">
    <source>
        <dbReference type="ARBA" id="ARBA00023316"/>
    </source>
</evidence>
<dbReference type="PROSITE" id="PS50911">
    <property type="entry name" value="CHAP"/>
    <property type="match status" value="1"/>
</dbReference>
<keyword evidence="8" id="KW-1185">Reference proteome</keyword>
<dbReference type="RefSeq" id="WP_129718450.1">
    <property type="nucleotide sequence ID" value="NZ_PRLK01000001.1"/>
</dbReference>
<dbReference type="Pfam" id="PF01476">
    <property type="entry name" value="LysM"/>
    <property type="match status" value="2"/>
</dbReference>
<dbReference type="Gene3D" id="3.90.1720.10">
    <property type="entry name" value="endopeptidase domain like (from Nostoc punctiforme)"/>
    <property type="match status" value="1"/>
</dbReference>
<dbReference type="Gene3D" id="3.10.350.10">
    <property type="entry name" value="LysM domain"/>
    <property type="match status" value="2"/>
</dbReference>
<name>A0ABY0FLC5_9BACT</name>